<proteinExistence type="predicted"/>
<dbReference type="AlphaFoldDB" id="A0A6L3V8A6"/>
<keyword evidence="2" id="KW-1185">Reference proteome</keyword>
<comment type="caution">
    <text evidence="1">The sequence shown here is derived from an EMBL/GenBank/DDBJ whole genome shotgun (WGS) entry which is preliminary data.</text>
</comment>
<accession>A0A6L3V8A6</accession>
<gene>
    <name evidence="1" type="ORF">F7731_08675</name>
</gene>
<protein>
    <submittedName>
        <fullName evidence="1">Uncharacterized protein</fullName>
    </submittedName>
</protein>
<reference evidence="1 2" key="1">
    <citation type="journal article" date="2016" name="Antonie Van Leeuwenhoek">
        <title>Bacillus depressus sp. nov., isolated from soil of a sunflower field.</title>
        <authorList>
            <person name="Wei X."/>
            <person name="Xin D."/>
            <person name="Xin Y."/>
            <person name="Zhang H."/>
            <person name="Wang T."/>
            <person name="Zhang J."/>
        </authorList>
    </citation>
    <scope>NUCLEOTIDE SEQUENCE [LARGE SCALE GENOMIC DNA]</scope>
    <source>
        <strain evidence="1 2">BZ1</strain>
    </source>
</reference>
<sequence>MGRILARVGSMFAWATPDYMLDYMSLDQIFMYYDFGLEHEENKSIILVNRIAVGLFGVEEEPKKQKKDYNDTPDREAFYKYYGDRIKRPEKRGQP</sequence>
<evidence type="ECO:0000313" key="1">
    <source>
        <dbReference type="EMBL" id="KAB2337657.1"/>
    </source>
</evidence>
<dbReference type="Proteomes" id="UP000481030">
    <property type="component" value="Unassembled WGS sequence"/>
</dbReference>
<evidence type="ECO:0000313" key="2">
    <source>
        <dbReference type="Proteomes" id="UP000481030"/>
    </source>
</evidence>
<dbReference type="EMBL" id="WBOS01000002">
    <property type="protein sequence ID" value="KAB2337657.1"/>
    <property type="molecule type" value="Genomic_DNA"/>
</dbReference>
<organism evidence="1 2">
    <name type="scientific">Cytobacillus depressus</name>
    <dbReference type="NCBI Taxonomy" id="1602942"/>
    <lineage>
        <taxon>Bacteria</taxon>
        <taxon>Bacillati</taxon>
        <taxon>Bacillota</taxon>
        <taxon>Bacilli</taxon>
        <taxon>Bacillales</taxon>
        <taxon>Bacillaceae</taxon>
        <taxon>Cytobacillus</taxon>
    </lineage>
</organism>
<name>A0A6L3V8A6_9BACI</name>